<dbReference type="EMBL" id="DAARSL010000066">
    <property type="protein sequence ID" value="HAE3754659.1"/>
    <property type="molecule type" value="Genomic_DNA"/>
</dbReference>
<gene>
    <name evidence="1" type="ORF">G4A16_004538</name>
</gene>
<reference evidence="1" key="1">
    <citation type="journal article" date="2018" name="Genome Biol.">
        <title>SKESA: strategic k-mer extension for scrupulous assemblies.</title>
        <authorList>
            <person name="Souvorov A."/>
            <person name="Agarwala R."/>
            <person name="Lipman D.J."/>
        </authorList>
    </citation>
    <scope>NUCLEOTIDE SEQUENCE</scope>
    <source>
        <strain evidence="1">11-7712</strain>
    </source>
</reference>
<comment type="caution">
    <text evidence="1">The sequence shown here is derived from an EMBL/GenBank/DDBJ whole genome shotgun (WGS) entry which is preliminary data.</text>
</comment>
<reference evidence="1" key="2">
    <citation type="submission" date="2018-07" db="EMBL/GenBank/DDBJ databases">
        <authorList>
            <consortium name="NCBI Pathogen Detection Project"/>
        </authorList>
    </citation>
    <scope>NUCLEOTIDE SEQUENCE</scope>
    <source>
        <strain evidence="1">11-7712</strain>
    </source>
</reference>
<proteinExistence type="predicted"/>
<protein>
    <submittedName>
        <fullName evidence="1">Uncharacterized protein</fullName>
    </submittedName>
</protein>
<sequence length="60" mass="7028">MNSNAEWYIGHALIELLSQDRVVSMFSVIDILERRLQAGVSSRDEFMDILEAIEKLRRYV</sequence>
<evidence type="ECO:0000313" key="1">
    <source>
        <dbReference type="EMBL" id="HAE3754659.1"/>
    </source>
</evidence>
<name>A0A730EY17_SALET</name>
<dbReference type="AlphaFoldDB" id="A0A730EY17"/>
<organism evidence="1">
    <name type="scientific">Salmonella enterica subsp. enterica serovar Cerro</name>
    <dbReference type="NCBI Taxonomy" id="340188"/>
    <lineage>
        <taxon>Bacteria</taxon>
        <taxon>Pseudomonadati</taxon>
        <taxon>Pseudomonadota</taxon>
        <taxon>Gammaproteobacteria</taxon>
        <taxon>Enterobacterales</taxon>
        <taxon>Enterobacteriaceae</taxon>
        <taxon>Salmonella</taxon>
    </lineage>
</organism>
<accession>A0A730EY17</accession>